<protein>
    <submittedName>
        <fullName evidence="2">Uncharacterized protein</fullName>
    </submittedName>
</protein>
<dbReference type="EMBL" id="GBXM01073456">
    <property type="protein sequence ID" value="JAH35121.1"/>
    <property type="molecule type" value="Transcribed_RNA"/>
</dbReference>
<evidence type="ECO:0000313" key="2">
    <source>
        <dbReference type="EMBL" id="JAH35121.1"/>
    </source>
</evidence>
<organism evidence="2">
    <name type="scientific">Anguilla anguilla</name>
    <name type="common">European freshwater eel</name>
    <name type="synonym">Muraena anguilla</name>
    <dbReference type="NCBI Taxonomy" id="7936"/>
    <lineage>
        <taxon>Eukaryota</taxon>
        <taxon>Metazoa</taxon>
        <taxon>Chordata</taxon>
        <taxon>Craniata</taxon>
        <taxon>Vertebrata</taxon>
        <taxon>Euteleostomi</taxon>
        <taxon>Actinopterygii</taxon>
        <taxon>Neopterygii</taxon>
        <taxon>Teleostei</taxon>
        <taxon>Anguilliformes</taxon>
        <taxon>Anguillidae</taxon>
        <taxon>Anguilla</taxon>
    </lineage>
</organism>
<accession>A0A0E9S1E6</accession>
<sequence length="21" mass="2356">MNDSNGVLVLVFLLVLVFSLY</sequence>
<dbReference type="AlphaFoldDB" id="A0A0E9S1E6"/>
<reference evidence="2" key="1">
    <citation type="submission" date="2014-11" db="EMBL/GenBank/DDBJ databases">
        <authorList>
            <person name="Amaro Gonzalez C."/>
        </authorList>
    </citation>
    <scope>NUCLEOTIDE SEQUENCE</scope>
</reference>
<evidence type="ECO:0000256" key="1">
    <source>
        <dbReference type="SAM" id="Phobius"/>
    </source>
</evidence>
<name>A0A0E9S1E6_ANGAN</name>
<keyword evidence="1" id="KW-0472">Membrane</keyword>
<keyword evidence="1" id="KW-0812">Transmembrane</keyword>
<keyword evidence="1" id="KW-1133">Transmembrane helix</keyword>
<reference evidence="2" key="2">
    <citation type="journal article" date="2015" name="Fish Shellfish Immunol.">
        <title>Early steps in the European eel (Anguilla anguilla)-Vibrio vulnificus interaction in the gills: Role of the RtxA13 toxin.</title>
        <authorList>
            <person name="Callol A."/>
            <person name="Pajuelo D."/>
            <person name="Ebbesson L."/>
            <person name="Teles M."/>
            <person name="MacKenzie S."/>
            <person name="Amaro C."/>
        </authorList>
    </citation>
    <scope>NUCLEOTIDE SEQUENCE</scope>
</reference>
<proteinExistence type="predicted"/>
<feature type="transmembrane region" description="Helical" evidence="1">
    <location>
        <begin position="6"/>
        <end position="20"/>
    </location>
</feature>